<accession>A0ABV0TU07</accession>
<comment type="similarity">
    <text evidence="1">Belongs to the methyltransferase superfamily.</text>
</comment>
<evidence type="ECO:0000256" key="5">
    <source>
        <dbReference type="ARBA" id="ARBA00071300"/>
    </source>
</evidence>
<evidence type="ECO:0000256" key="3">
    <source>
        <dbReference type="ARBA" id="ARBA00022679"/>
    </source>
</evidence>
<dbReference type="SUPFAM" id="SSF53335">
    <property type="entry name" value="S-adenosyl-L-methionine-dependent methyltransferases"/>
    <property type="match status" value="2"/>
</dbReference>
<dbReference type="Proteomes" id="UP001482620">
    <property type="component" value="Unassembled WGS sequence"/>
</dbReference>
<dbReference type="InterPro" id="IPR029063">
    <property type="entry name" value="SAM-dependent_MTases_sf"/>
</dbReference>
<dbReference type="PANTHER" id="PTHR12176">
    <property type="entry name" value="SAM-DEPENDENT METHYLTRANSFERASE SUPERFAMILY PROTEIN"/>
    <property type="match status" value="1"/>
</dbReference>
<dbReference type="GO" id="GO:0008168">
    <property type="term" value="F:methyltransferase activity"/>
    <property type="evidence" value="ECO:0007669"/>
    <property type="project" value="UniProtKB-KW"/>
</dbReference>
<evidence type="ECO:0000313" key="9">
    <source>
        <dbReference type="Proteomes" id="UP001482620"/>
    </source>
</evidence>
<evidence type="ECO:0000259" key="7">
    <source>
        <dbReference type="Pfam" id="PF08241"/>
    </source>
</evidence>
<name>A0ABV0TU07_9TELE</name>
<sequence length="693" mass="77001">MSLLPRTAEEFSSADYWERFFKKRGERAFEWYGDYNKLCGILHKYIKLQDKVLVVGCGNSELSEQLYDVGYKHLTNIDISETVVAHMNQRNAERRPDLTFHQVDATQTPYEDASFQAALDKGTLDAVASEEEGALARRMITEVSRVLRVGGRYVCVTLAQESVIKLAVDHFVQLGCAVRLHCLQEERGKEEEDTFALPVFVLICTKFRQPMPTPILEMCIGDDGAPVRHTRVCELLSAVREYQGYSVLRKRLRTSTDPSSNLCLTLCDAKAGLPRYTLTVQDCPPGAKVPRPNQFAIFIVPRGSETAWLYSSTEGRRQLAASANFRRLVVVSMHRNQEYTDMQAVQSELSPVVMDLAPPGMPTNQQVPFLSVGGGLGWREEVSRGVSQLSGEYCVENVRGEDGELYRRLVFLSNVSLVQSESRLVSSNTASSHKKKNKKKTKAASTAVTLSAGVSVDSGFLCCAHHEVMVAGLSMLGVGTPQNKDDPVSVLLVGLGGGGLPQFLRDFVPNATVEVVELDPVVLEVAKEWFGFRPDDRLTVTLGDGLERICSLEKEGGHLFDVIMFDVDNKDSSLGMSCPPAGFVETPVLQKVFNLLTPRGLFILNLVCRDPVLRKNVLERVRSVFPTILSRKIAEEINEVLLCSREEKDAAHILPSMSQAAKNFQSMLSADRTKPKQRPHIDIAEMLENLKIE</sequence>
<keyword evidence="2 8" id="KW-0489">Methyltransferase</keyword>
<evidence type="ECO:0000256" key="1">
    <source>
        <dbReference type="ARBA" id="ARBA00008361"/>
    </source>
</evidence>
<keyword evidence="9" id="KW-1185">Reference proteome</keyword>
<dbReference type="InterPro" id="IPR051419">
    <property type="entry name" value="Lys/N-term_MeTrsfase_sf"/>
</dbReference>
<dbReference type="PANTHER" id="PTHR12176:SF78">
    <property type="entry name" value="EEF1A LYSINE AND N-TERMINAL METHYLTRANSFERASE"/>
    <property type="match status" value="1"/>
</dbReference>
<evidence type="ECO:0000256" key="2">
    <source>
        <dbReference type="ARBA" id="ARBA00022603"/>
    </source>
</evidence>
<dbReference type="Gene3D" id="3.40.50.150">
    <property type="entry name" value="Vaccinia Virus protein VP39"/>
    <property type="match status" value="2"/>
</dbReference>
<dbReference type="CDD" id="cd02440">
    <property type="entry name" value="AdoMet_MTases"/>
    <property type="match status" value="2"/>
</dbReference>
<dbReference type="EMBL" id="JAHRIQ010046415">
    <property type="protein sequence ID" value="MEQ2235378.1"/>
    <property type="molecule type" value="Genomic_DNA"/>
</dbReference>
<dbReference type="GO" id="GO:0032259">
    <property type="term" value="P:methylation"/>
    <property type="evidence" value="ECO:0007669"/>
    <property type="project" value="UniProtKB-KW"/>
</dbReference>
<keyword evidence="3" id="KW-0808">Transferase</keyword>
<evidence type="ECO:0000256" key="6">
    <source>
        <dbReference type="ARBA" id="ARBA00081503"/>
    </source>
</evidence>
<protein>
    <recommendedName>
        <fullName evidence="5">eEF1A lysine and N-terminal methyltransferase</fullName>
    </recommendedName>
    <alternativeName>
        <fullName evidence="6">Methyltransferase-like protein 13</fullName>
    </alternativeName>
</protein>
<comment type="caution">
    <text evidence="8">The sequence shown here is derived from an EMBL/GenBank/DDBJ whole genome shotgun (WGS) entry which is preliminary data.</text>
</comment>
<dbReference type="InterPro" id="IPR013216">
    <property type="entry name" value="Methyltransf_11"/>
</dbReference>
<feature type="domain" description="Methyltransferase type 11" evidence="7">
    <location>
        <begin position="53"/>
        <end position="155"/>
    </location>
</feature>
<keyword evidence="4" id="KW-0511">Multifunctional enzyme</keyword>
<evidence type="ECO:0000313" key="8">
    <source>
        <dbReference type="EMBL" id="MEQ2235378.1"/>
    </source>
</evidence>
<gene>
    <name evidence="8" type="primary">EEF1AKNMT</name>
    <name evidence="8" type="ORF">ILYODFUR_001672</name>
</gene>
<reference evidence="8 9" key="1">
    <citation type="submission" date="2021-06" db="EMBL/GenBank/DDBJ databases">
        <authorList>
            <person name="Palmer J.M."/>
        </authorList>
    </citation>
    <scope>NUCLEOTIDE SEQUENCE [LARGE SCALE GENOMIC DNA]</scope>
    <source>
        <strain evidence="9">if_2019</strain>
        <tissue evidence="8">Muscle</tissue>
    </source>
</reference>
<dbReference type="Pfam" id="PF08241">
    <property type="entry name" value="Methyltransf_11"/>
    <property type="match status" value="1"/>
</dbReference>
<proteinExistence type="inferred from homology"/>
<organism evidence="8 9">
    <name type="scientific">Ilyodon furcidens</name>
    <name type="common">goldbreast splitfin</name>
    <dbReference type="NCBI Taxonomy" id="33524"/>
    <lineage>
        <taxon>Eukaryota</taxon>
        <taxon>Metazoa</taxon>
        <taxon>Chordata</taxon>
        <taxon>Craniata</taxon>
        <taxon>Vertebrata</taxon>
        <taxon>Euteleostomi</taxon>
        <taxon>Actinopterygii</taxon>
        <taxon>Neopterygii</taxon>
        <taxon>Teleostei</taxon>
        <taxon>Neoteleostei</taxon>
        <taxon>Acanthomorphata</taxon>
        <taxon>Ovalentaria</taxon>
        <taxon>Atherinomorphae</taxon>
        <taxon>Cyprinodontiformes</taxon>
        <taxon>Goodeidae</taxon>
        <taxon>Ilyodon</taxon>
    </lineage>
</organism>
<evidence type="ECO:0000256" key="4">
    <source>
        <dbReference type="ARBA" id="ARBA00023268"/>
    </source>
</evidence>